<feature type="transmembrane region" description="Helical" evidence="8">
    <location>
        <begin position="41"/>
        <end position="64"/>
    </location>
</feature>
<dbReference type="STRING" id="753702.SAMN04488102_11633"/>
<keyword evidence="4 7" id="KW-0812">Transmembrane</keyword>
<evidence type="ECO:0000256" key="8">
    <source>
        <dbReference type="SAM" id="Phobius"/>
    </source>
</evidence>
<evidence type="ECO:0000256" key="7">
    <source>
        <dbReference type="RuleBase" id="RU000477"/>
    </source>
</evidence>
<dbReference type="OrthoDB" id="9807293at2"/>
<evidence type="ECO:0000313" key="9">
    <source>
        <dbReference type="EMBL" id="SFC66204.1"/>
    </source>
</evidence>
<dbReference type="InterPro" id="IPR023271">
    <property type="entry name" value="Aquaporin-like"/>
</dbReference>
<reference evidence="10" key="1">
    <citation type="submission" date="2016-10" db="EMBL/GenBank/DDBJ databases">
        <authorList>
            <person name="Varghese N."/>
            <person name="Submissions S."/>
        </authorList>
    </citation>
    <scope>NUCLEOTIDE SEQUENCE [LARGE SCALE GENOMIC DNA]</scope>
    <source>
        <strain evidence="10">DSM 23664</strain>
    </source>
</reference>
<gene>
    <name evidence="9" type="ORF">SAMN04488102_11633</name>
</gene>
<dbReference type="NCBIfam" id="TIGR00861">
    <property type="entry name" value="MIP"/>
    <property type="match status" value="1"/>
</dbReference>
<dbReference type="PANTHER" id="PTHR43829:SF9">
    <property type="entry name" value="AQUAPORIN-9"/>
    <property type="match status" value="1"/>
</dbReference>
<dbReference type="SUPFAM" id="SSF81338">
    <property type="entry name" value="Aquaporin-like"/>
    <property type="match status" value="1"/>
</dbReference>
<dbReference type="Gene3D" id="1.20.1080.10">
    <property type="entry name" value="Glycerol uptake facilitator protein"/>
    <property type="match status" value="1"/>
</dbReference>
<feature type="transmembrane region" description="Helical" evidence="8">
    <location>
        <begin position="168"/>
        <end position="189"/>
    </location>
</feature>
<evidence type="ECO:0000313" key="10">
    <source>
        <dbReference type="Proteomes" id="UP000199612"/>
    </source>
</evidence>
<dbReference type="Pfam" id="PF00230">
    <property type="entry name" value="MIP"/>
    <property type="match status" value="1"/>
</dbReference>
<proteinExistence type="inferred from homology"/>
<dbReference type="PRINTS" id="PR00783">
    <property type="entry name" value="MINTRINSICP"/>
</dbReference>
<protein>
    <submittedName>
        <fullName evidence="9">Glycerol uptake facilitator protein</fullName>
    </submittedName>
</protein>
<dbReference type="GO" id="GO:0005886">
    <property type="term" value="C:plasma membrane"/>
    <property type="evidence" value="ECO:0007669"/>
    <property type="project" value="TreeGrafter"/>
</dbReference>
<dbReference type="EMBL" id="FOLT01000016">
    <property type="protein sequence ID" value="SFC66204.1"/>
    <property type="molecule type" value="Genomic_DNA"/>
</dbReference>
<accession>A0A1I1KZJ5</accession>
<dbReference type="PANTHER" id="PTHR43829">
    <property type="entry name" value="AQUAPORIN OR AQUAGLYCEROPORIN RELATED"/>
    <property type="match status" value="1"/>
</dbReference>
<dbReference type="PROSITE" id="PS00221">
    <property type="entry name" value="MIP"/>
    <property type="match status" value="1"/>
</dbReference>
<feature type="transmembrane region" description="Helical" evidence="8">
    <location>
        <begin position="84"/>
        <end position="107"/>
    </location>
</feature>
<dbReference type="RefSeq" id="WP_091531435.1">
    <property type="nucleotide sequence ID" value="NZ_FOLT01000016.1"/>
</dbReference>
<evidence type="ECO:0000256" key="5">
    <source>
        <dbReference type="ARBA" id="ARBA00022989"/>
    </source>
</evidence>
<evidence type="ECO:0000256" key="2">
    <source>
        <dbReference type="ARBA" id="ARBA00006175"/>
    </source>
</evidence>
<feature type="transmembrane region" description="Helical" evidence="8">
    <location>
        <begin position="216"/>
        <end position="238"/>
    </location>
</feature>
<organism evidence="9 10">
    <name type="scientific">Alkalibacterium subtropicum</name>
    <dbReference type="NCBI Taxonomy" id="753702"/>
    <lineage>
        <taxon>Bacteria</taxon>
        <taxon>Bacillati</taxon>
        <taxon>Bacillota</taxon>
        <taxon>Bacilli</taxon>
        <taxon>Lactobacillales</taxon>
        <taxon>Carnobacteriaceae</taxon>
        <taxon>Alkalibacterium</taxon>
    </lineage>
</organism>
<evidence type="ECO:0000256" key="3">
    <source>
        <dbReference type="ARBA" id="ARBA00022448"/>
    </source>
</evidence>
<dbReference type="AlphaFoldDB" id="A0A1I1KZJ5"/>
<sequence>METTVIQQLIGEFFGTLILMYIGNGVNAGNTLKKTKSYNTGWLIVAIGWGLAVTMAVYSVGWLSPAHLNPAVTLGMAVAGHIEWALVLPYILVQVLGGIAGATLMWLHYYPHFKETEDPEAILGVFSTAPAIRGNKWNLVSETMATGVLLYGLLAFTQGDFTEGLNPLVVGLLIVTIGLSLGGTTGYAINPARDLGPRIAHQLLPIANKGDSDWKYAWIPIIGPLMGGTLGGLLFLFITSVR</sequence>
<keyword evidence="3 7" id="KW-0813">Transport</keyword>
<keyword evidence="6 8" id="KW-0472">Membrane</keyword>
<feature type="transmembrane region" description="Helical" evidence="8">
    <location>
        <begin position="6"/>
        <end position="29"/>
    </location>
</feature>
<dbReference type="InterPro" id="IPR000425">
    <property type="entry name" value="MIP"/>
</dbReference>
<evidence type="ECO:0000256" key="4">
    <source>
        <dbReference type="ARBA" id="ARBA00022692"/>
    </source>
</evidence>
<dbReference type="Proteomes" id="UP000199612">
    <property type="component" value="Unassembled WGS sequence"/>
</dbReference>
<comment type="similarity">
    <text evidence="2 7">Belongs to the MIP/aquaporin (TC 1.A.8) family.</text>
</comment>
<dbReference type="GO" id="GO:0015254">
    <property type="term" value="F:glycerol channel activity"/>
    <property type="evidence" value="ECO:0007669"/>
    <property type="project" value="TreeGrafter"/>
</dbReference>
<keyword evidence="10" id="KW-1185">Reference proteome</keyword>
<dbReference type="InterPro" id="IPR050363">
    <property type="entry name" value="MIP/Aquaporin"/>
</dbReference>
<name>A0A1I1KZJ5_9LACT</name>
<keyword evidence="5 8" id="KW-1133">Transmembrane helix</keyword>
<comment type="subcellular location">
    <subcellularLocation>
        <location evidence="1">Membrane</location>
        <topology evidence="1">Multi-pass membrane protein</topology>
    </subcellularLocation>
</comment>
<dbReference type="InterPro" id="IPR022357">
    <property type="entry name" value="MIP_CS"/>
</dbReference>
<evidence type="ECO:0000256" key="6">
    <source>
        <dbReference type="ARBA" id="ARBA00023136"/>
    </source>
</evidence>
<evidence type="ECO:0000256" key="1">
    <source>
        <dbReference type="ARBA" id="ARBA00004141"/>
    </source>
</evidence>